<evidence type="ECO:0000313" key="1">
    <source>
        <dbReference type="EMBL" id="SVA18975.1"/>
    </source>
</evidence>
<organism evidence="1">
    <name type="scientific">marine metagenome</name>
    <dbReference type="NCBI Taxonomy" id="408172"/>
    <lineage>
        <taxon>unclassified sequences</taxon>
        <taxon>metagenomes</taxon>
        <taxon>ecological metagenomes</taxon>
    </lineage>
</organism>
<gene>
    <name evidence="1" type="ORF">METZ01_LOCUS71829</name>
</gene>
<dbReference type="EMBL" id="UINC01005087">
    <property type="protein sequence ID" value="SVA18975.1"/>
    <property type="molecule type" value="Genomic_DNA"/>
</dbReference>
<name>A0A381TSE8_9ZZZZ</name>
<reference evidence="1" key="1">
    <citation type="submission" date="2018-05" db="EMBL/GenBank/DDBJ databases">
        <authorList>
            <person name="Lanie J.A."/>
            <person name="Ng W.-L."/>
            <person name="Kazmierczak K.M."/>
            <person name="Andrzejewski T.M."/>
            <person name="Davidsen T.M."/>
            <person name="Wayne K.J."/>
            <person name="Tettelin H."/>
            <person name="Glass J.I."/>
            <person name="Rusch D."/>
            <person name="Podicherti R."/>
            <person name="Tsui H.-C.T."/>
            <person name="Winkler M.E."/>
        </authorList>
    </citation>
    <scope>NUCLEOTIDE SEQUENCE</scope>
</reference>
<sequence>MRVAAFCLCVVVSEKALQAILDGTGQGAYRDDHPWIIAAERFHESQKVDRRVPIVFATGEPLAFSHWSIVESIDVQELHAGAFESRCTFDVLTPVNPIWTSLDSLSLAPSVEQLRRESVEPIRIHRQPLDHSSIRPYAICETPPFIVSEVIE</sequence>
<proteinExistence type="predicted"/>
<dbReference type="AlphaFoldDB" id="A0A381TSE8"/>
<accession>A0A381TSE8</accession>
<protein>
    <submittedName>
        <fullName evidence="1">Uncharacterized protein</fullName>
    </submittedName>
</protein>